<proteinExistence type="predicted"/>
<dbReference type="Proteomes" id="UP001285263">
    <property type="component" value="Unassembled WGS sequence"/>
</dbReference>
<sequence length="82" mass="9059">MSAATPTTPRRRYHQPLEVLQLPHALLRLETLAAASGLSIQTLYRKAKAGELTLIRMGSRCTRVRSQDARAFIEAQGGANDR</sequence>
<evidence type="ECO:0008006" key="3">
    <source>
        <dbReference type="Google" id="ProtNLM"/>
    </source>
</evidence>
<gene>
    <name evidence="1" type="ORF">SNE35_18745</name>
</gene>
<organism evidence="1 2">
    <name type="scientific">Roseateles agri</name>
    <dbReference type="NCBI Taxonomy" id="3098619"/>
    <lineage>
        <taxon>Bacteria</taxon>
        <taxon>Pseudomonadati</taxon>
        <taxon>Pseudomonadota</taxon>
        <taxon>Betaproteobacteria</taxon>
        <taxon>Burkholderiales</taxon>
        <taxon>Sphaerotilaceae</taxon>
        <taxon>Roseateles</taxon>
    </lineage>
</organism>
<evidence type="ECO:0000313" key="1">
    <source>
        <dbReference type="EMBL" id="MDY0746559.1"/>
    </source>
</evidence>
<protein>
    <recommendedName>
        <fullName evidence="3">Helix-turn-helix domain-containing protein</fullName>
    </recommendedName>
</protein>
<name>A0ABU5DKA6_9BURK</name>
<keyword evidence="2" id="KW-1185">Reference proteome</keyword>
<comment type="caution">
    <text evidence="1">The sequence shown here is derived from an EMBL/GenBank/DDBJ whole genome shotgun (WGS) entry which is preliminary data.</text>
</comment>
<evidence type="ECO:0000313" key="2">
    <source>
        <dbReference type="Proteomes" id="UP001285263"/>
    </source>
</evidence>
<accession>A0ABU5DKA6</accession>
<dbReference type="EMBL" id="JAXCLA010000006">
    <property type="protein sequence ID" value="MDY0746559.1"/>
    <property type="molecule type" value="Genomic_DNA"/>
</dbReference>
<dbReference type="RefSeq" id="WP_320424503.1">
    <property type="nucleotide sequence ID" value="NZ_JAXCLA010000006.1"/>
</dbReference>
<reference evidence="1 2" key="1">
    <citation type="submission" date="2023-11" db="EMBL/GenBank/DDBJ databases">
        <title>Paucibacter sp. nov., isolated from fresh soil in Korea.</title>
        <authorList>
            <person name="Le N.T.T."/>
        </authorList>
    </citation>
    <scope>NUCLEOTIDE SEQUENCE [LARGE SCALE GENOMIC DNA]</scope>
    <source>
        <strain evidence="1 2">R3-3</strain>
    </source>
</reference>